<sequence>MTALKTGDTVAEFELPDQTATVRSLSGLLADGPVVLFFYPAAMTPGCTKEACHFRDLAAEFAAVGATRVGISADAVDKQARFADQQNFDYPLLSDTDGVVATQFGVKRGLLGKLMPVKRTTFVIDTDRTILAVIASEFSMDTHADKALEVLRAR</sequence>
<dbReference type="OrthoDB" id="9812811at2"/>
<keyword evidence="6" id="KW-0560">Oxidoreductase</keyword>
<keyword evidence="5" id="KW-0049">Antioxidant</keyword>
<evidence type="ECO:0000256" key="2">
    <source>
        <dbReference type="ARBA" id="ARBA00011245"/>
    </source>
</evidence>
<dbReference type="InterPro" id="IPR013766">
    <property type="entry name" value="Thioredoxin_domain"/>
</dbReference>
<evidence type="ECO:0000256" key="4">
    <source>
        <dbReference type="ARBA" id="ARBA00022559"/>
    </source>
</evidence>
<protein>
    <recommendedName>
        <fullName evidence="3">thioredoxin-dependent peroxiredoxin</fullName>
        <ecNumber evidence="3">1.11.1.24</ecNumber>
    </recommendedName>
    <alternativeName>
        <fullName evidence="11">Bacterioferritin comigratory protein</fullName>
    </alternativeName>
    <alternativeName>
        <fullName evidence="9">Thioredoxin peroxidase</fullName>
    </alternativeName>
</protein>
<dbReference type="GO" id="GO:0005737">
    <property type="term" value="C:cytoplasm"/>
    <property type="evidence" value="ECO:0007669"/>
    <property type="project" value="TreeGrafter"/>
</dbReference>
<keyword evidence="8" id="KW-0676">Redox-active center</keyword>
<dbReference type="InterPro" id="IPR036249">
    <property type="entry name" value="Thioredoxin-like_sf"/>
</dbReference>
<feature type="domain" description="Thioredoxin" evidence="14">
    <location>
        <begin position="4"/>
        <end position="154"/>
    </location>
</feature>
<keyword evidence="16" id="KW-1185">Reference proteome</keyword>
<dbReference type="GO" id="GO:0008379">
    <property type="term" value="F:thioredoxin peroxidase activity"/>
    <property type="evidence" value="ECO:0007669"/>
    <property type="project" value="TreeGrafter"/>
</dbReference>
<feature type="active site" description="Cysteine sulfenic acid (-SOH) intermediate; for peroxidase activity" evidence="13">
    <location>
        <position position="47"/>
    </location>
</feature>
<dbReference type="InterPro" id="IPR000866">
    <property type="entry name" value="AhpC/TSA"/>
</dbReference>
<evidence type="ECO:0000256" key="9">
    <source>
        <dbReference type="ARBA" id="ARBA00032824"/>
    </source>
</evidence>
<keyword evidence="7" id="KW-1015">Disulfide bond</keyword>
<evidence type="ECO:0000256" key="8">
    <source>
        <dbReference type="ARBA" id="ARBA00023284"/>
    </source>
</evidence>
<dbReference type="PANTHER" id="PTHR42801:SF8">
    <property type="entry name" value="PEROXIREDOXIN RV1608C-RELATED"/>
    <property type="match status" value="1"/>
</dbReference>
<dbReference type="SUPFAM" id="SSF52833">
    <property type="entry name" value="Thioredoxin-like"/>
    <property type="match status" value="1"/>
</dbReference>
<gene>
    <name evidence="15" type="ORF">RMCC_3082</name>
</gene>
<dbReference type="Pfam" id="PF00578">
    <property type="entry name" value="AhpC-TSA"/>
    <property type="match status" value="1"/>
</dbReference>
<reference evidence="16" key="2">
    <citation type="submission" date="2016-02" db="EMBL/GenBank/DDBJ databases">
        <title>Draft genome sequence of five rapidly growing Mycobacterium species.</title>
        <authorList>
            <person name="Katahira K."/>
            <person name="Gotou Y."/>
            <person name="Iida K."/>
            <person name="Ogura Y."/>
            <person name="Hayashi T."/>
        </authorList>
    </citation>
    <scope>NUCLEOTIDE SEQUENCE [LARGE SCALE GENOMIC DNA]</scope>
    <source>
        <strain evidence="16">JCM15298</strain>
    </source>
</reference>
<evidence type="ECO:0000256" key="7">
    <source>
        <dbReference type="ARBA" id="ARBA00023157"/>
    </source>
</evidence>
<evidence type="ECO:0000313" key="15">
    <source>
        <dbReference type="EMBL" id="GAS96116.1"/>
    </source>
</evidence>
<evidence type="ECO:0000256" key="1">
    <source>
        <dbReference type="ARBA" id="ARBA00003330"/>
    </source>
</evidence>
<accession>A0A100WD91</accession>
<keyword evidence="4" id="KW-0575">Peroxidase</keyword>
<evidence type="ECO:0000256" key="11">
    <source>
        <dbReference type="ARBA" id="ARBA00041373"/>
    </source>
</evidence>
<evidence type="ECO:0000256" key="3">
    <source>
        <dbReference type="ARBA" id="ARBA00013017"/>
    </source>
</evidence>
<comment type="catalytic activity">
    <reaction evidence="12">
        <text>a hydroperoxide + [thioredoxin]-dithiol = an alcohol + [thioredoxin]-disulfide + H2O</text>
        <dbReference type="Rhea" id="RHEA:62620"/>
        <dbReference type="Rhea" id="RHEA-COMP:10698"/>
        <dbReference type="Rhea" id="RHEA-COMP:10700"/>
        <dbReference type="ChEBI" id="CHEBI:15377"/>
        <dbReference type="ChEBI" id="CHEBI:29950"/>
        <dbReference type="ChEBI" id="CHEBI:30879"/>
        <dbReference type="ChEBI" id="CHEBI:35924"/>
        <dbReference type="ChEBI" id="CHEBI:50058"/>
        <dbReference type="EC" id="1.11.1.24"/>
    </reaction>
</comment>
<dbReference type="PANTHER" id="PTHR42801">
    <property type="entry name" value="THIOREDOXIN-DEPENDENT PEROXIDE REDUCTASE"/>
    <property type="match status" value="1"/>
</dbReference>
<reference evidence="16" key="1">
    <citation type="journal article" date="2016" name="Genome Announc.">
        <title>Draft Genome Sequences of Five Rapidly Growing Mycobacterium Species, M. thermoresistibile, M. fortuitum subsp. acetamidolyticum, M. canariasense, M. brisbanense, and M. novocastrense.</title>
        <authorList>
            <person name="Katahira K."/>
            <person name="Ogura Y."/>
            <person name="Gotoh Y."/>
            <person name="Hayashi T."/>
        </authorList>
    </citation>
    <scope>NUCLEOTIDE SEQUENCE [LARGE SCALE GENOMIC DNA]</scope>
    <source>
        <strain evidence="16">JCM15298</strain>
    </source>
</reference>
<comment type="caution">
    <text evidence="15">The sequence shown here is derived from an EMBL/GenBank/DDBJ whole genome shotgun (WGS) entry which is preliminary data.</text>
</comment>
<evidence type="ECO:0000256" key="13">
    <source>
        <dbReference type="PIRSR" id="PIRSR000239-1"/>
    </source>
</evidence>
<dbReference type="STRING" id="228230.RMCC_3082"/>
<evidence type="ECO:0000256" key="5">
    <source>
        <dbReference type="ARBA" id="ARBA00022862"/>
    </source>
</evidence>
<dbReference type="InterPro" id="IPR050924">
    <property type="entry name" value="Peroxiredoxin_BCP/PrxQ"/>
</dbReference>
<dbReference type="GO" id="GO:0045454">
    <property type="term" value="P:cell redox homeostasis"/>
    <property type="evidence" value="ECO:0007669"/>
    <property type="project" value="TreeGrafter"/>
</dbReference>
<evidence type="ECO:0000313" key="16">
    <source>
        <dbReference type="Proteomes" id="UP000069443"/>
    </source>
</evidence>
<name>A0A100WD91_MYCCR</name>
<dbReference type="AlphaFoldDB" id="A0A100WD91"/>
<dbReference type="CDD" id="cd03017">
    <property type="entry name" value="PRX_BCP"/>
    <property type="match status" value="1"/>
</dbReference>
<dbReference type="GO" id="GO:0034599">
    <property type="term" value="P:cellular response to oxidative stress"/>
    <property type="evidence" value="ECO:0007669"/>
    <property type="project" value="TreeGrafter"/>
</dbReference>
<dbReference type="PROSITE" id="PS51352">
    <property type="entry name" value="THIOREDOXIN_2"/>
    <property type="match status" value="1"/>
</dbReference>
<dbReference type="RefSeq" id="WP_062657192.1">
    <property type="nucleotide sequence ID" value="NZ_BCSY01000046.1"/>
</dbReference>
<evidence type="ECO:0000256" key="12">
    <source>
        <dbReference type="ARBA" id="ARBA00049091"/>
    </source>
</evidence>
<evidence type="ECO:0000256" key="6">
    <source>
        <dbReference type="ARBA" id="ARBA00023002"/>
    </source>
</evidence>
<proteinExistence type="inferred from homology"/>
<dbReference type="Proteomes" id="UP000069443">
    <property type="component" value="Unassembled WGS sequence"/>
</dbReference>
<dbReference type="EMBL" id="BCSY01000046">
    <property type="protein sequence ID" value="GAS96116.1"/>
    <property type="molecule type" value="Genomic_DNA"/>
</dbReference>
<organism evidence="15 16">
    <name type="scientific">Mycolicibacterium canariasense</name>
    <name type="common">Mycobacterium canariasense</name>
    <dbReference type="NCBI Taxonomy" id="228230"/>
    <lineage>
        <taxon>Bacteria</taxon>
        <taxon>Bacillati</taxon>
        <taxon>Actinomycetota</taxon>
        <taxon>Actinomycetes</taxon>
        <taxon>Mycobacteriales</taxon>
        <taxon>Mycobacteriaceae</taxon>
        <taxon>Mycolicibacterium</taxon>
    </lineage>
</organism>
<dbReference type="Gene3D" id="3.40.30.10">
    <property type="entry name" value="Glutaredoxin"/>
    <property type="match status" value="1"/>
</dbReference>
<dbReference type="FunFam" id="3.40.30.10:FF:000267">
    <property type="entry name" value="Peroxidoxin bcpB"/>
    <property type="match status" value="1"/>
</dbReference>
<evidence type="ECO:0000259" key="14">
    <source>
        <dbReference type="PROSITE" id="PS51352"/>
    </source>
</evidence>
<comment type="function">
    <text evidence="1">Thiol-specific peroxidase that catalyzes the reduction of hydrogen peroxide and organic hydroperoxides to water and alcohols, respectively. Plays a role in cell protection against oxidative stress by detoxifying peroxides and as sensor of hydrogen peroxide-mediated signaling events.</text>
</comment>
<dbReference type="EC" id="1.11.1.24" evidence="3"/>
<dbReference type="InterPro" id="IPR024706">
    <property type="entry name" value="Peroxiredoxin_AhpC-typ"/>
</dbReference>
<dbReference type="PIRSF" id="PIRSF000239">
    <property type="entry name" value="AHPC"/>
    <property type="match status" value="1"/>
</dbReference>
<comment type="subunit">
    <text evidence="2">Monomer.</text>
</comment>
<evidence type="ECO:0000256" key="10">
    <source>
        <dbReference type="ARBA" id="ARBA00038489"/>
    </source>
</evidence>
<comment type="similarity">
    <text evidence="10">Belongs to the peroxiredoxin family. BCP/PrxQ subfamily.</text>
</comment>